<evidence type="ECO:0000256" key="7">
    <source>
        <dbReference type="ARBA" id="ARBA00049244"/>
    </source>
</evidence>
<protein>
    <recommendedName>
        <fullName evidence="2">DNA polymerase III subunit delta'</fullName>
        <ecNumber evidence="1">2.7.7.7</ecNumber>
    </recommendedName>
</protein>
<keyword evidence="5" id="KW-0235">DNA replication</keyword>
<keyword evidence="6" id="KW-0239">DNA-directed DNA polymerase</keyword>
<feature type="domain" description="DNA polymerase III delta subunit C-terminal" evidence="8">
    <location>
        <begin position="197"/>
        <end position="312"/>
    </location>
</feature>
<evidence type="ECO:0000313" key="10">
    <source>
        <dbReference type="Proteomes" id="UP000422764"/>
    </source>
</evidence>
<evidence type="ECO:0000256" key="2">
    <source>
        <dbReference type="ARBA" id="ARBA00014363"/>
    </source>
</evidence>
<keyword evidence="3" id="KW-0808">Transferase</keyword>
<keyword evidence="4" id="KW-0548">Nucleotidyltransferase</keyword>
<dbReference type="GO" id="GO:0006261">
    <property type="term" value="P:DNA-templated DNA replication"/>
    <property type="evidence" value="ECO:0007669"/>
    <property type="project" value="TreeGrafter"/>
</dbReference>
<dbReference type="Gene3D" id="3.40.50.300">
    <property type="entry name" value="P-loop containing nucleotide triphosphate hydrolases"/>
    <property type="match status" value="1"/>
</dbReference>
<dbReference type="Gene3D" id="1.20.272.10">
    <property type="match status" value="1"/>
</dbReference>
<evidence type="ECO:0000256" key="3">
    <source>
        <dbReference type="ARBA" id="ARBA00022679"/>
    </source>
</evidence>
<dbReference type="SUPFAM" id="SSF48019">
    <property type="entry name" value="post-AAA+ oligomerization domain-like"/>
    <property type="match status" value="1"/>
</dbReference>
<dbReference type="InterPro" id="IPR050238">
    <property type="entry name" value="DNA_Rep/Repair_Clamp_Loader"/>
</dbReference>
<evidence type="ECO:0000256" key="4">
    <source>
        <dbReference type="ARBA" id="ARBA00022695"/>
    </source>
</evidence>
<dbReference type="PANTHER" id="PTHR11669:SF8">
    <property type="entry name" value="DNA POLYMERASE III SUBUNIT DELTA"/>
    <property type="match status" value="1"/>
</dbReference>
<proteinExistence type="predicted"/>
<keyword evidence="10" id="KW-1185">Reference proteome</keyword>
<dbReference type="SUPFAM" id="SSF52540">
    <property type="entry name" value="P-loop containing nucleoside triphosphate hydrolases"/>
    <property type="match status" value="1"/>
</dbReference>
<sequence length="314" mass="36618">MSFENIIGHETIKSQIENSIVSGKFSHAHLITGEDGLGKSLIGREIALKILGKETNRAYVDIMEWRTGKNKQSIGVDDIRAIIKEVNKKPYEGDKKVVIVYEAHKMTAEAQNAFLKTIEEPPKGVTIILLSENLELILETIKSRCQIHKLKRLNLVEMREYVTREYPYLEEMEIRQVITFSEGIPGRSKFFLDDEAFKNLRNTIIKILLLLNGKEKHIVKEYEEFFYKYKDQWEEVLSCFVSYVRDVIVYKEMGKSEVIINNDKIEEIKELSNIYSFKELSKIVDIINDVREKLERRVNSALAFNMMLLKMQEV</sequence>
<evidence type="ECO:0000259" key="8">
    <source>
        <dbReference type="Pfam" id="PF09115"/>
    </source>
</evidence>
<dbReference type="EC" id="2.7.7.7" evidence="1"/>
<dbReference type="InterPro" id="IPR008921">
    <property type="entry name" value="DNA_pol3_clamp-load_cplx_C"/>
</dbReference>
<reference evidence="9 10" key="1">
    <citation type="submission" date="2019-12" db="EMBL/GenBank/DDBJ databases">
        <title>Genome sequenceing of Clostridium bovifaecis.</title>
        <authorList>
            <person name="Yao Y."/>
        </authorList>
    </citation>
    <scope>NUCLEOTIDE SEQUENCE [LARGE SCALE GENOMIC DNA]</scope>
    <source>
        <strain evidence="9 10">BXX</strain>
    </source>
</reference>
<dbReference type="GO" id="GO:0003887">
    <property type="term" value="F:DNA-directed DNA polymerase activity"/>
    <property type="evidence" value="ECO:0007669"/>
    <property type="project" value="UniProtKB-KW"/>
</dbReference>
<dbReference type="EMBL" id="CP046522">
    <property type="protein sequence ID" value="QGU93827.1"/>
    <property type="molecule type" value="Genomic_DNA"/>
</dbReference>
<evidence type="ECO:0000313" key="9">
    <source>
        <dbReference type="EMBL" id="QGU93827.1"/>
    </source>
</evidence>
<evidence type="ECO:0000256" key="1">
    <source>
        <dbReference type="ARBA" id="ARBA00012417"/>
    </source>
</evidence>
<gene>
    <name evidence="9" type="ORF">GOM49_00645</name>
</gene>
<dbReference type="InterPro" id="IPR027417">
    <property type="entry name" value="P-loop_NTPase"/>
</dbReference>
<dbReference type="PANTHER" id="PTHR11669">
    <property type="entry name" value="REPLICATION FACTOR C / DNA POLYMERASE III GAMMA-TAU SUBUNIT"/>
    <property type="match status" value="1"/>
</dbReference>
<dbReference type="GO" id="GO:0003677">
    <property type="term" value="F:DNA binding"/>
    <property type="evidence" value="ECO:0007669"/>
    <property type="project" value="InterPro"/>
</dbReference>
<dbReference type="Pfam" id="PF13177">
    <property type="entry name" value="DNA_pol3_delta2"/>
    <property type="match status" value="1"/>
</dbReference>
<accession>A0A6I6EZ25</accession>
<dbReference type="AlphaFoldDB" id="A0A6I6EZ25"/>
<organism evidence="9 10">
    <name type="scientific">Clostridium bovifaecis</name>
    <dbReference type="NCBI Taxonomy" id="2184719"/>
    <lineage>
        <taxon>Bacteria</taxon>
        <taxon>Bacillati</taxon>
        <taxon>Bacillota</taxon>
        <taxon>Clostridia</taxon>
        <taxon>Eubacteriales</taxon>
        <taxon>Clostridiaceae</taxon>
        <taxon>Clostridium</taxon>
    </lineage>
</organism>
<dbReference type="Pfam" id="PF09115">
    <property type="entry name" value="DNApol3-delta_C"/>
    <property type="match status" value="1"/>
</dbReference>
<dbReference type="GO" id="GO:0009360">
    <property type="term" value="C:DNA polymerase III complex"/>
    <property type="evidence" value="ECO:0007669"/>
    <property type="project" value="InterPro"/>
</dbReference>
<name>A0A6I6EZ25_9CLOT</name>
<evidence type="ECO:0000256" key="5">
    <source>
        <dbReference type="ARBA" id="ARBA00022705"/>
    </source>
</evidence>
<comment type="catalytic activity">
    <reaction evidence="7">
        <text>DNA(n) + a 2'-deoxyribonucleoside 5'-triphosphate = DNA(n+1) + diphosphate</text>
        <dbReference type="Rhea" id="RHEA:22508"/>
        <dbReference type="Rhea" id="RHEA-COMP:17339"/>
        <dbReference type="Rhea" id="RHEA-COMP:17340"/>
        <dbReference type="ChEBI" id="CHEBI:33019"/>
        <dbReference type="ChEBI" id="CHEBI:61560"/>
        <dbReference type="ChEBI" id="CHEBI:173112"/>
        <dbReference type="EC" id="2.7.7.7"/>
    </reaction>
</comment>
<evidence type="ECO:0000256" key="6">
    <source>
        <dbReference type="ARBA" id="ARBA00022932"/>
    </source>
</evidence>
<dbReference type="InterPro" id="IPR015199">
    <property type="entry name" value="DNA_pol_III_delta_C"/>
</dbReference>
<dbReference type="Proteomes" id="UP000422764">
    <property type="component" value="Chromosome"/>
</dbReference>
<dbReference type="NCBIfam" id="NF004047">
    <property type="entry name" value="PRK05564.1"/>
    <property type="match status" value="1"/>
</dbReference>